<dbReference type="InterPro" id="IPR036271">
    <property type="entry name" value="Tet_transcr_reg_TetR-rel_C_sf"/>
</dbReference>
<reference evidence="2" key="1">
    <citation type="journal article" date="2023" name="Comput. Struct. Biotechnol. J.">
        <title>Discovery of a novel marine Bacteroidetes with a rich repertoire of carbohydrate-active enzymes.</title>
        <authorList>
            <person name="Chen B."/>
            <person name="Liu G."/>
            <person name="Chen Q."/>
            <person name="Wang H."/>
            <person name="Liu L."/>
            <person name="Tang K."/>
        </authorList>
    </citation>
    <scope>NUCLEOTIDE SEQUENCE</scope>
    <source>
        <strain evidence="2">TK19036</strain>
    </source>
</reference>
<proteinExistence type="predicted"/>
<feature type="domain" description="Tetracyclin repressor-like C-terminal" evidence="1">
    <location>
        <begin position="92"/>
        <end position="221"/>
    </location>
</feature>
<accession>A0AA49JH85</accession>
<evidence type="ECO:0000259" key="1">
    <source>
        <dbReference type="Pfam" id="PF17931"/>
    </source>
</evidence>
<dbReference type="AlphaFoldDB" id="A0AA49JH85"/>
<dbReference type="Gene3D" id="1.10.357.10">
    <property type="entry name" value="Tetracycline Repressor, domain 2"/>
    <property type="match status" value="1"/>
</dbReference>
<sequence length="225" mass="26221">MAATTSKKNKQAPEDQAANLKEAYIDYLLEYGQAPPSVYQFTKRQKMKEAAFYDYFNSFTALEKEIWKGFLEETITRIQSDPVYMEYSVREKLLAFYYTFIEILKNNRSYVMVRLEHMPSPGRRLPNNNVFSNLKGAFIDYANELIAEGKEIGEIVDRPIIGNRYDEGLWRQLQFVIYFWVKDDSPGFEKTDAAIEKAVNLSFDIMGRGPIDAAVDFAKFLYQQR</sequence>
<name>A0AA49JH85_9BACT</name>
<protein>
    <submittedName>
        <fullName evidence="2">TetR family transcriptional regulator C-terminal domain-containing protein</fullName>
    </submittedName>
</protein>
<organism evidence="2">
    <name type="scientific">Roseihalotalea indica</name>
    <dbReference type="NCBI Taxonomy" id="2867963"/>
    <lineage>
        <taxon>Bacteria</taxon>
        <taxon>Pseudomonadati</taxon>
        <taxon>Bacteroidota</taxon>
        <taxon>Cytophagia</taxon>
        <taxon>Cytophagales</taxon>
        <taxon>Catalimonadaceae</taxon>
        <taxon>Roseihalotalea</taxon>
    </lineage>
</organism>
<dbReference type="Pfam" id="PF17931">
    <property type="entry name" value="TetR_C_23"/>
    <property type="match status" value="1"/>
</dbReference>
<evidence type="ECO:0000313" key="2">
    <source>
        <dbReference type="EMBL" id="WKN37825.1"/>
    </source>
</evidence>
<gene>
    <name evidence="2" type="ORF">K4G66_03765</name>
</gene>
<dbReference type="InterPro" id="IPR041673">
    <property type="entry name" value="TetR_C_23"/>
</dbReference>
<dbReference type="SUPFAM" id="SSF48498">
    <property type="entry name" value="Tetracyclin repressor-like, C-terminal domain"/>
    <property type="match status" value="1"/>
</dbReference>
<dbReference type="EMBL" id="CP120682">
    <property type="protein sequence ID" value="WKN37825.1"/>
    <property type="molecule type" value="Genomic_DNA"/>
</dbReference>
<reference evidence="2" key="2">
    <citation type="journal article" date="2024" name="Antonie Van Leeuwenhoek">
        <title>Roseihalotalea indica gen. nov., sp. nov., a halophilic Bacteroidetes from mesopelagic Southwest Indian Ocean with higher carbohydrate metabolic potential.</title>
        <authorList>
            <person name="Chen B."/>
            <person name="Zhang M."/>
            <person name="Lin D."/>
            <person name="Ye J."/>
            <person name="Tang K."/>
        </authorList>
    </citation>
    <scope>NUCLEOTIDE SEQUENCE</scope>
    <source>
        <strain evidence="2">TK19036</strain>
    </source>
</reference>